<evidence type="ECO:0000256" key="6">
    <source>
        <dbReference type="ARBA" id="ARBA00022741"/>
    </source>
</evidence>
<dbReference type="EMBL" id="JACRSQ010000018">
    <property type="protein sequence ID" value="MBC8544268.1"/>
    <property type="molecule type" value="Genomic_DNA"/>
</dbReference>
<dbReference type="GO" id="GO:0006420">
    <property type="term" value="P:arginyl-tRNA aminoacylation"/>
    <property type="evidence" value="ECO:0007669"/>
    <property type="project" value="UniProtKB-UniRule"/>
</dbReference>
<dbReference type="HAMAP" id="MF_00123">
    <property type="entry name" value="Arg_tRNA_synth"/>
    <property type="match status" value="1"/>
</dbReference>
<dbReference type="FunFam" id="1.10.730.10:FF:000006">
    <property type="entry name" value="Arginyl-tRNA synthetase 2, mitochondrial"/>
    <property type="match status" value="1"/>
</dbReference>
<evidence type="ECO:0000256" key="1">
    <source>
        <dbReference type="ARBA" id="ARBA00004496"/>
    </source>
</evidence>
<dbReference type="PRINTS" id="PR01038">
    <property type="entry name" value="TRNASYNTHARG"/>
</dbReference>
<comment type="caution">
    <text evidence="11">Lacks conserved residue(s) required for the propagation of feature annotation.</text>
</comment>
<evidence type="ECO:0000256" key="4">
    <source>
        <dbReference type="ARBA" id="ARBA00022490"/>
    </source>
</evidence>
<accession>A0A926DS58</accession>
<dbReference type="SMART" id="SM01016">
    <property type="entry name" value="Arg_tRNA_synt_N"/>
    <property type="match status" value="1"/>
</dbReference>
<keyword evidence="8 11" id="KW-0648">Protein biosynthesis</keyword>
<dbReference type="InterPro" id="IPR008909">
    <property type="entry name" value="DALR_anticod-bd"/>
</dbReference>
<protein>
    <recommendedName>
        <fullName evidence="11">Arginine--tRNA ligase</fullName>
        <ecNumber evidence="11">6.1.1.19</ecNumber>
    </recommendedName>
    <alternativeName>
        <fullName evidence="11">Arginyl-tRNA synthetase</fullName>
        <shortName evidence="11">ArgRS</shortName>
    </alternativeName>
</protein>
<dbReference type="SUPFAM" id="SSF55190">
    <property type="entry name" value="Arginyl-tRNA synthetase (ArgRS), N-terminal 'additional' domain"/>
    <property type="match status" value="1"/>
</dbReference>
<dbReference type="PANTHER" id="PTHR11956:SF5">
    <property type="entry name" value="ARGININE--TRNA LIGASE, CYTOPLASMIC"/>
    <property type="match status" value="1"/>
</dbReference>
<comment type="similarity">
    <text evidence="2 11 12">Belongs to the class-I aminoacyl-tRNA synthetase family.</text>
</comment>
<dbReference type="GO" id="GO:0005524">
    <property type="term" value="F:ATP binding"/>
    <property type="evidence" value="ECO:0007669"/>
    <property type="project" value="UniProtKB-UniRule"/>
</dbReference>
<dbReference type="Proteomes" id="UP000657006">
    <property type="component" value="Unassembled WGS sequence"/>
</dbReference>
<dbReference type="InterPro" id="IPR036695">
    <property type="entry name" value="Arg-tRNA-synth_N_sf"/>
</dbReference>
<dbReference type="PANTHER" id="PTHR11956">
    <property type="entry name" value="ARGINYL-TRNA SYNTHETASE"/>
    <property type="match status" value="1"/>
</dbReference>
<evidence type="ECO:0000256" key="10">
    <source>
        <dbReference type="ARBA" id="ARBA00049339"/>
    </source>
</evidence>
<evidence type="ECO:0000256" key="11">
    <source>
        <dbReference type="HAMAP-Rule" id="MF_00123"/>
    </source>
</evidence>
<dbReference type="InterPro" id="IPR005148">
    <property type="entry name" value="Arg-tRNA-synth_N"/>
</dbReference>
<dbReference type="Pfam" id="PF03485">
    <property type="entry name" value="Arg_tRNA_synt_N"/>
    <property type="match status" value="1"/>
</dbReference>
<dbReference type="CDD" id="cd00671">
    <property type="entry name" value="ArgRS_core"/>
    <property type="match status" value="1"/>
</dbReference>
<sequence length="567" mass="64489">MGIREYVGSEFAKILPELSLEQINTIIEAPKEKAMGDYAFPCFRLAKDFRRAPAVIAQEIAQRAESLDFFEKVEAVGPYVNMFISREKLASIILEEYNASECFGSSKEGAGKTIVLDYSSINIAKPFHIGHLRTTVIGNSIHKLYQFLGYKTVRINHLGDWGTQFGKMAVAYEMWGDPQLVEQKGIRGLLELYVRFHDEAKEDPSLDDKAREYFSRMEQGDEHVLSLWRKFVDISLKEVSRVYDLLDVQFDSYNGESFYNDKMERPIQELKDKGLLVESEGAMIVDLSDSDMPPCIVLKKDGSTLYATRDIAAAIYRKETYDFDKCIYVTAFDQGLHFAQVFKVLEKMGYSWSKDLVHVPYGLVSLESGKLSTRGGNVVFLEDLLTEAIQKTRDIIREKNPDLDNIEEVARQVGVGAVVFHDLFNNRIKDVTFSWDKVLNFDGETGPYVQYTFARASSILRKAQWAKTEMNKINPACLIDQYSQDLLKLIEIFPQRVREAADKLEPYIMTRYTVAVATAFNKFYHENSILGAENEELRAARLGLTAMVAHILQSGLDLIGVKAPEKM</sequence>
<keyword evidence="9 11" id="KW-0030">Aminoacyl-tRNA synthetase</keyword>
<dbReference type="NCBIfam" id="TIGR00456">
    <property type="entry name" value="argS"/>
    <property type="match status" value="1"/>
</dbReference>
<proteinExistence type="inferred from homology"/>
<evidence type="ECO:0000256" key="7">
    <source>
        <dbReference type="ARBA" id="ARBA00022840"/>
    </source>
</evidence>
<evidence type="ECO:0000313" key="15">
    <source>
        <dbReference type="EMBL" id="MBC8544268.1"/>
    </source>
</evidence>
<organism evidence="15 16">
    <name type="scientific">Bianquea renquensis</name>
    <dbReference type="NCBI Taxonomy" id="2763661"/>
    <lineage>
        <taxon>Bacteria</taxon>
        <taxon>Bacillati</taxon>
        <taxon>Bacillota</taxon>
        <taxon>Clostridia</taxon>
        <taxon>Eubacteriales</taxon>
        <taxon>Bianqueaceae</taxon>
        <taxon>Bianquea</taxon>
    </lineage>
</organism>
<dbReference type="AlphaFoldDB" id="A0A926DS58"/>
<keyword evidence="4 11" id="KW-0963">Cytoplasm</keyword>
<evidence type="ECO:0000256" key="12">
    <source>
        <dbReference type="RuleBase" id="RU363038"/>
    </source>
</evidence>
<dbReference type="FunFam" id="3.40.50.620:FF:000116">
    <property type="entry name" value="Arginine--tRNA ligase"/>
    <property type="match status" value="1"/>
</dbReference>
<comment type="subcellular location">
    <subcellularLocation>
        <location evidence="1 11">Cytoplasm</location>
    </subcellularLocation>
</comment>
<reference evidence="15" key="1">
    <citation type="submission" date="2020-08" db="EMBL/GenBank/DDBJ databases">
        <title>Genome public.</title>
        <authorList>
            <person name="Liu C."/>
            <person name="Sun Q."/>
        </authorList>
    </citation>
    <scope>NUCLEOTIDE SEQUENCE</scope>
    <source>
        <strain evidence="15">NSJ-32</strain>
    </source>
</reference>
<dbReference type="InterPro" id="IPR014729">
    <property type="entry name" value="Rossmann-like_a/b/a_fold"/>
</dbReference>
<feature type="domain" description="Arginyl tRNA synthetase N-terminal" evidence="14">
    <location>
        <begin position="1"/>
        <end position="84"/>
    </location>
</feature>
<keyword evidence="7 11" id="KW-0067">ATP-binding</keyword>
<dbReference type="SUPFAM" id="SSF47323">
    <property type="entry name" value="Anticodon-binding domain of a subclass of class I aminoacyl-tRNA synthetases"/>
    <property type="match status" value="1"/>
</dbReference>
<dbReference type="Gene3D" id="1.10.730.10">
    <property type="entry name" value="Isoleucyl-tRNA Synthetase, Domain 1"/>
    <property type="match status" value="1"/>
</dbReference>
<name>A0A926DS58_9FIRM</name>
<gene>
    <name evidence="11" type="primary">argS</name>
    <name evidence="15" type="ORF">H8730_12035</name>
</gene>
<dbReference type="EC" id="6.1.1.19" evidence="11"/>
<evidence type="ECO:0000256" key="2">
    <source>
        <dbReference type="ARBA" id="ARBA00005594"/>
    </source>
</evidence>
<evidence type="ECO:0000256" key="8">
    <source>
        <dbReference type="ARBA" id="ARBA00022917"/>
    </source>
</evidence>
<dbReference type="GO" id="GO:0005737">
    <property type="term" value="C:cytoplasm"/>
    <property type="evidence" value="ECO:0007669"/>
    <property type="project" value="UniProtKB-SubCell"/>
</dbReference>
<evidence type="ECO:0000313" key="16">
    <source>
        <dbReference type="Proteomes" id="UP000657006"/>
    </source>
</evidence>
<evidence type="ECO:0000259" key="13">
    <source>
        <dbReference type="SMART" id="SM00836"/>
    </source>
</evidence>
<dbReference type="CDD" id="cd07956">
    <property type="entry name" value="Anticodon_Ia_Arg"/>
    <property type="match status" value="1"/>
</dbReference>
<evidence type="ECO:0000256" key="9">
    <source>
        <dbReference type="ARBA" id="ARBA00023146"/>
    </source>
</evidence>
<dbReference type="SUPFAM" id="SSF52374">
    <property type="entry name" value="Nucleotidylyl transferase"/>
    <property type="match status" value="1"/>
</dbReference>
<dbReference type="InterPro" id="IPR009080">
    <property type="entry name" value="tRNAsynth_Ia_anticodon-bd"/>
</dbReference>
<evidence type="ECO:0000256" key="3">
    <source>
        <dbReference type="ARBA" id="ARBA00011245"/>
    </source>
</evidence>
<dbReference type="RefSeq" id="WP_177714648.1">
    <property type="nucleotide sequence ID" value="NZ_JACRSQ010000018.1"/>
</dbReference>
<keyword evidence="6 11" id="KW-0547">Nucleotide-binding</keyword>
<evidence type="ECO:0000259" key="14">
    <source>
        <dbReference type="SMART" id="SM01016"/>
    </source>
</evidence>
<keyword evidence="16" id="KW-1185">Reference proteome</keyword>
<comment type="subunit">
    <text evidence="3 11">Monomer.</text>
</comment>
<keyword evidence="5 11" id="KW-0436">Ligase</keyword>
<dbReference type="Gene3D" id="3.30.1360.70">
    <property type="entry name" value="Arginyl tRNA synthetase N-terminal domain"/>
    <property type="match status" value="1"/>
</dbReference>
<dbReference type="GO" id="GO:0004814">
    <property type="term" value="F:arginine-tRNA ligase activity"/>
    <property type="evidence" value="ECO:0007669"/>
    <property type="project" value="UniProtKB-UniRule"/>
</dbReference>
<dbReference type="Pfam" id="PF00750">
    <property type="entry name" value="tRNA-synt_1d"/>
    <property type="match status" value="1"/>
</dbReference>
<dbReference type="Gene3D" id="3.40.50.620">
    <property type="entry name" value="HUPs"/>
    <property type="match status" value="1"/>
</dbReference>
<dbReference type="InterPro" id="IPR001278">
    <property type="entry name" value="Arg-tRNA-ligase"/>
</dbReference>
<dbReference type="SMART" id="SM00836">
    <property type="entry name" value="DALR_1"/>
    <property type="match status" value="1"/>
</dbReference>
<feature type="domain" description="DALR anticodon binding" evidence="13">
    <location>
        <begin position="449"/>
        <end position="567"/>
    </location>
</feature>
<evidence type="ECO:0000256" key="5">
    <source>
        <dbReference type="ARBA" id="ARBA00022598"/>
    </source>
</evidence>
<comment type="catalytic activity">
    <reaction evidence="10 11">
        <text>tRNA(Arg) + L-arginine + ATP = L-arginyl-tRNA(Arg) + AMP + diphosphate</text>
        <dbReference type="Rhea" id="RHEA:20301"/>
        <dbReference type="Rhea" id="RHEA-COMP:9658"/>
        <dbReference type="Rhea" id="RHEA-COMP:9673"/>
        <dbReference type="ChEBI" id="CHEBI:30616"/>
        <dbReference type="ChEBI" id="CHEBI:32682"/>
        <dbReference type="ChEBI" id="CHEBI:33019"/>
        <dbReference type="ChEBI" id="CHEBI:78442"/>
        <dbReference type="ChEBI" id="CHEBI:78513"/>
        <dbReference type="ChEBI" id="CHEBI:456215"/>
        <dbReference type="EC" id="6.1.1.19"/>
    </reaction>
</comment>
<comment type="caution">
    <text evidence="15">The sequence shown here is derived from an EMBL/GenBank/DDBJ whole genome shotgun (WGS) entry which is preliminary data.</text>
</comment>
<dbReference type="Pfam" id="PF05746">
    <property type="entry name" value="DALR_1"/>
    <property type="match status" value="1"/>
</dbReference>
<dbReference type="InterPro" id="IPR035684">
    <property type="entry name" value="ArgRS_core"/>
</dbReference>